<accession>A0AAE1TQG6</accession>
<proteinExistence type="predicted"/>
<keyword evidence="2" id="KW-1185">Reference proteome</keyword>
<comment type="caution">
    <text evidence="1">The sequence shown here is derived from an EMBL/GenBank/DDBJ whole genome shotgun (WGS) entry which is preliminary data.</text>
</comment>
<reference evidence="1" key="1">
    <citation type="submission" date="2023-11" db="EMBL/GenBank/DDBJ databases">
        <title>Genome assemblies of two species of porcelain crab, Petrolisthes cinctipes and Petrolisthes manimaculis (Anomura: Porcellanidae).</title>
        <authorList>
            <person name="Angst P."/>
        </authorList>
    </citation>
    <scope>NUCLEOTIDE SEQUENCE</scope>
    <source>
        <strain evidence="1">PB745_02</strain>
        <tissue evidence="1">Gill</tissue>
    </source>
</reference>
<organism evidence="1 2">
    <name type="scientific">Petrolisthes manimaculis</name>
    <dbReference type="NCBI Taxonomy" id="1843537"/>
    <lineage>
        <taxon>Eukaryota</taxon>
        <taxon>Metazoa</taxon>
        <taxon>Ecdysozoa</taxon>
        <taxon>Arthropoda</taxon>
        <taxon>Crustacea</taxon>
        <taxon>Multicrustacea</taxon>
        <taxon>Malacostraca</taxon>
        <taxon>Eumalacostraca</taxon>
        <taxon>Eucarida</taxon>
        <taxon>Decapoda</taxon>
        <taxon>Pleocyemata</taxon>
        <taxon>Anomura</taxon>
        <taxon>Galatheoidea</taxon>
        <taxon>Porcellanidae</taxon>
        <taxon>Petrolisthes</taxon>
    </lineage>
</organism>
<protein>
    <submittedName>
        <fullName evidence="1">Uncharacterized protein</fullName>
    </submittedName>
</protein>
<evidence type="ECO:0000313" key="1">
    <source>
        <dbReference type="EMBL" id="KAK4291680.1"/>
    </source>
</evidence>
<sequence length="94" mass="10212">MASPARLASFPQPLIHVCPPPSLNLSYTSSLLPSTSHTRLNLSYTSPLLLPSTSHTHLNLSYTSSLLLLSTSHTRLLSLSPALHHVLPPFLNFS</sequence>
<dbReference type="AlphaFoldDB" id="A0AAE1TQG6"/>
<dbReference type="Proteomes" id="UP001292094">
    <property type="component" value="Unassembled WGS sequence"/>
</dbReference>
<dbReference type="EMBL" id="JAWZYT010005079">
    <property type="protein sequence ID" value="KAK4291680.1"/>
    <property type="molecule type" value="Genomic_DNA"/>
</dbReference>
<gene>
    <name evidence="1" type="ORF">Pmani_035515</name>
</gene>
<name>A0AAE1TQG6_9EUCA</name>
<evidence type="ECO:0000313" key="2">
    <source>
        <dbReference type="Proteomes" id="UP001292094"/>
    </source>
</evidence>